<protein>
    <submittedName>
        <fullName evidence="1">Uncharacterized protein</fullName>
    </submittedName>
</protein>
<gene>
    <name evidence="1" type="ORF">DFP72DRAFT_876908</name>
</gene>
<evidence type="ECO:0000313" key="1">
    <source>
        <dbReference type="EMBL" id="KAF6762778.1"/>
    </source>
</evidence>
<sequence>MSFSAARLLAFSISRRVRPTHIARSAPRFSFPAPATCQRRTLFNFGKSEPTPELSEEDVQARAKAITETLMQKEEWKKIASHSGALAAMQNLLQVLGRKGINVGSGQPPKFTDMMRLAADAEFREAVNTMKAEMKDAGVDLDNPELVKSLMSMASPPSK</sequence>
<reference evidence="1 2" key="1">
    <citation type="submission" date="2020-07" db="EMBL/GenBank/DDBJ databases">
        <title>Comparative genomics of pyrophilous fungi reveals a link between fire events and developmental genes.</title>
        <authorList>
            <consortium name="DOE Joint Genome Institute"/>
            <person name="Steindorff A.S."/>
            <person name="Carver A."/>
            <person name="Calhoun S."/>
            <person name="Stillman K."/>
            <person name="Liu H."/>
            <person name="Lipzen A."/>
            <person name="Pangilinan J."/>
            <person name="Labutti K."/>
            <person name="Bruns T.D."/>
            <person name="Grigoriev I.V."/>
        </authorList>
    </citation>
    <scope>NUCLEOTIDE SEQUENCE [LARGE SCALE GENOMIC DNA]</scope>
    <source>
        <strain evidence="1 2">CBS 144469</strain>
    </source>
</reference>
<proteinExistence type="predicted"/>
<keyword evidence="2" id="KW-1185">Reference proteome</keyword>
<dbReference type="Proteomes" id="UP000521943">
    <property type="component" value="Unassembled WGS sequence"/>
</dbReference>
<accession>A0A8H6IC66</accession>
<dbReference type="AlphaFoldDB" id="A0A8H6IC66"/>
<organism evidence="1 2">
    <name type="scientific">Ephemerocybe angulata</name>
    <dbReference type="NCBI Taxonomy" id="980116"/>
    <lineage>
        <taxon>Eukaryota</taxon>
        <taxon>Fungi</taxon>
        <taxon>Dikarya</taxon>
        <taxon>Basidiomycota</taxon>
        <taxon>Agaricomycotina</taxon>
        <taxon>Agaricomycetes</taxon>
        <taxon>Agaricomycetidae</taxon>
        <taxon>Agaricales</taxon>
        <taxon>Agaricineae</taxon>
        <taxon>Psathyrellaceae</taxon>
        <taxon>Ephemerocybe</taxon>
    </lineage>
</organism>
<name>A0A8H6IC66_9AGAR</name>
<comment type="caution">
    <text evidence="1">The sequence shown here is derived from an EMBL/GenBank/DDBJ whole genome shotgun (WGS) entry which is preliminary data.</text>
</comment>
<dbReference type="OrthoDB" id="10008801at2759"/>
<dbReference type="EMBL" id="JACGCI010000007">
    <property type="protein sequence ID" value="KAF6762778.1"/>
    <property type="molecule type" value="Genomic_DNA"/>
</dbReference>
<evidence type="ECO:0000313" key="2">
    <source>
        <dbReference type="Proteomes" id="UP000521943"/>
    </source>
</evidence>